<gene>
    <name evidence="2" type="primary">ABSGL_08463.1 scaffold 10128</name>
</gene>
<dbReference type="EMBL" id="LT553932">
    <property type="protein sequence ID" value="SAM02660.1"/>
    <property type="molecule type" value="Genomic_DNA"/>
</dbReference>
<dbReference type="InterPro" id="IPR016181">
    <property type="entry name" value="Acyl_CoA_acyltransferase"/>
</dbReference>
<dbReference type="PROSITE" id="PS51186">
    <property type="entry name" value="GNAT"/>
    <property type="match status" value="1"/>
</dbReference>
<dbReference type="InterPro" id="IPR000182">
    <property type="entry name" value="GNAT_dom"/>
</dbReference>
<dbReference type="Gene3D" id="3.40.630.30">
    <property type="match status" value="1"/>
</dbReference>
<dbReference type="PANTHER" id="PTHR13355">
    <property type="entry name" value="GLUCOSAMINE 6-PHOSPHATE N-ACETYLTRANSFERASE"/>
    <property type="match status" value="1"/>
</dbReference>
<dbReference type="InterPro" id="IPR039143">
    <property type="entry name" value="GNPNAT1-like"/>
</dbReference>
<dbReference type="OrthoDB" id="329272at2759"/>
<dbReference type="SUPFAM" id="SSF55729">
    <property type="entry name" value="Acyl-CoA N-acyltransferases (Nat)"/>
    <property type="match status" value="1"/>
</dbReference>
<dbReference type="Proteomes" id="UP000078561">
    <property type="component" value="Unassembled WGS sequence"/>
</dbReference>
<dbReference type="InParanoid" id="A0A163KZ09"/>
<evidence type="ECO:0000259" key="1">
    <source>
        <dbReference type="PROSITE" id="PS51186"/>
    </source>
</evidence>
<proteinExistence type="predicted"/>
<dbReference type="GO" id="GO:0006048">
    <property type="term" value="P:UDP-N-acetylglucosamine biosynthetic process"/>
    <property type="evidence" value="ECO:0007669"/>
    <property type="project" value="UniProtKB-UniPathway"/>
</dbReference>
<evidence type="ECO:0000313" key="3">
    <source>
        <dbReference type="Proteomes" id="UP000078561"/>
    </source>
</evidence>
<accession>A0A163KZ09</accession>
<reference evidence="2" key="1">
    <citation type="submission" date="2016-04" db="EMBL/GenBank/DDBJ databases">
        <authorList>
            <person name="Evans L.H."/>
            <person name="Alamgir A."/>
            <person name="Owens N."/>
            <person name="Weber N.D."/>
            <person name="Virtaneva K."/>
            <person name="Barbian K."/>
            <person name="Babar A."/>
            <person name="Rosenke K."/>
        </authorList>
    </citation>
    <scope>NUCLEOTIDE SEQUENCE [LARGE SCALE GENOMIC DNA]</scope>
    <source>
        <strain evidence="2">CBS 101.48</strain>
    </source>
</reference>
<dbReference type="OMA" id="HYLTIHA"/>
<dbReference type="PANTHER" id="PTHR13355:SF22">
    <property type="entry name" value="SLL0786 PROTEIN"/>
    <property type="match status" value="1"/>
</dbReference>
<dbReference type="UniPathway" id="UPA00113">
    <property type="reaction ID" value="UER00529"/>
</dbReference>
<sequence>MPTYENPVFKAATTEKDKDLAMQVRIIVFVDEQKYTLESETDDEYNDKSDVWLALCDRILDDGTIESGVPVGTVRLIAASETVGKLGRLAVISDARGLSLGKKLVQLVIHDAADRGMDSIIIHAQYDKQGFYEKLGFVVEKGDEETFLEDGTPHLRMWHRGVGTKQ</sequence>
<dbReference type="Pfam" id="PF00583">
    <property type="entry name" value="Acetyltransf_1"/>
    <property type="match status" value="1"/>
</dbReference>
<evidence type="ECO:0000313" key="2">
    <source>
        <dbReference type="EMBL" id="SAM02660.1"/>
    </source>
</evidence>
<dbReference type="STRING" id="4829.A0A163KZ09"/>
<protein>
    <recommendedName>
        <fullName evidence="1">N-acetyltransferase domain-containing protein</fullName>
    </recommendedName>
</protein>
<name>A0A163KZ09_ABSGL</name>
<dbReference type="GO" id="GO:0008080">
    <property type="term" value="F:N-acetyltransferase activity"/>
    <property type="evidence" value="ECO:0007669"/>
    <property type="project" value="TreeGrafter"/>
</dbReference>
<dbReference type="AlphaFoldDB" id="A0A163KZ09"/>
<keyword evidence="3" id="KW-1185">Reference proteome</keyword>
<organism evidence="2">
    <name type="scientific">Absidia glauca</name>
    <name type="common">Pin mould</name>
    <dbReference type="NCBI Taxonomy" id="4829"/>
    <lineage>
        <taxon>Eukaryota</taxon>
        <taxon>Fungi</taxon>
        <taxon>Fungi incertae sedis</taxon>
        <taxon>Mucoromycota</taxon>
        <taxon>Mucoromycotina</taxon>
        <taxon>Mucoromycetes</taxon>
        <taxon>Mucorales</taxon>
        <taxon>Cunninghamellaceae</taxon>
        <taxon>Absidia</taxon>
    </lineage>
</organism>
<dbReference type="CDD" id="cd04301">
    <property type="entry name" value="NAT_SF"/>
    <property type="match status" value="1"/>
</dbReference>
<feature type="domain" description="N-acetyltransferase" evidence="1">
    <location>
        <begin position="7"/>
        <end position="162"/>
    </location>
</feature>